<dbReference type="PANTHER" id="PTHR45749:SF37">
    <property type="entry name" value="OS05G0311600 PROTEIN"/>
    <property type="match status" value="1"/>
</dbReference>
<dbReference type="Proteomes" id="UP001627154">
    <property type="component" value="Unassembled WGS sequence"/>
</dbReference>
<dbReference type="EMBL" id="JBJJXI010000158">
    <property type="protein sequence ID" value="KAL3385252.1"/>
    <property type="molecule type" value="Genomic_DNA"/>
</dbReference>
<protein>
    <recommendedName>
        <fullName evidence="1">DUF4371 domain-containing protein</fullName>
    </recommendedName>
</protein>
<comment type="caution">
    <text evidence="2">The sequence shown here is derived from an EMBL/GenBank/DDBJ whole genome shotgun (WGS) entry which is preliminary data.</text>
</comment>
<evidence type="ECO:0000313" key="2">
    <source>
        <dbReference type="EMBL" id="KAL3385252.1"/>
    </source>
</evidence>
<dbReference type="Pfam" id="PF14291">
    <property type="entry name" value="DUF4371"/>
    <property type="match status" value="1"/>
</dbReference>
<dbReference type="AlphaFoldDB" id="A0ABD2VWT0"/>
<evidence type="ECO:0000259" key="1">
    <source>
        <dbReference type="Pfam" id="PF14291"/>
    </source>
</evidence>
<evidence type="ECO:0000313" key="3">
    <source>
        <dbReference type="Proteomes" id="UP001627154"/>
    </source>
</evidence>
<gene>
    <name evidence="2" type="ORF">TKK_019033</name>
</gene>
<accession>A0ABD2VWT0</accession>
<reference evidence="2 3" key="1">
    <citation type="journal article" date="2024" name="bioRxiv">
        <title>A reference genome for Trichogramma kaykai: A tiny desert-dwelling parasitoid wasp with competing sex-ratio distorters.</title>
        <authorList>
            <person name="Culotta J."/>
            <person name="Lindsey A.R."/>
        </authorList>
    </citation>
    <scope>NUCLEOTIDE SEQUENCE [LARGE SCALE GENOMIC DNA]</scope>
    <source>
        <strain evidence="2 3">KSX58</strain>
    </source>
</reference>
<organism evidence="2 3">
    <name type="scientific">Trichogramma kaykai</name>
    <dbReference type="NCBI Taxonomy" id="54128"/>
    <lineage>
        <taxon>Eukaryota</taxon>
        <taxon>Metazoa</taxon>
        <taxon>Ecdysozoa</taxon>
        <taxon>Arthropoda</taxon>
        <taxon>Hexapoda</taxon>
        <taxon>Insecta</taxon>
        <taxon>Pterygota</taxon>
        <taxon>Neoptera</taxon>
        <taxon>Endopterygota</taxon>
        <taxon>Hymenoptera</taxon>
        <taxon>Apocrita</taxon>
        <taxon>Proctotrupomorpha</taxon>
        <taxon>Chalcidoidea</taxon>
        <taxon>Trichogrammatidae</taxon>
        <taxon>Trichogramma</taxon>
    </lineage>
</organism>
<name>A0ABD2VWT0_9HYME</name>
<dbReference type="PANTHER" id="PTHR45749">
    <property type="match status" value="1"/>
</dbReference>
<proteinExistence type="predicted"/>
<dbReference type="InterPro" id="IPR025398">
    <property type="entry name" value="DUF4371"/>
</dbReference>
<sequence length="257" mass="30297">MGPFLKDSNQRSFSSDYYYLKTNDSFLKLPRLWLCYSKVLEKAYCEHCWLFADPKNPHFRWEWIEGINVWQGLSKKIKKHVTAAYHCDASLKYDMWKNKKTKDNLVDVNVKEQINFWVEVLKPVVDVIPMLSSCTLALRGHDERKMNESDVHNRGNFLSVIELLAKYNGVLYSVLNPENKRITYLSPETQNELISFLSFHIKKTIIKDIQESKYFTIILDTTQDISKKDQLSVIIRFVNIDSDSNNNFRTFIVQECF</sequence>
<keyword evidence="3" id="KW-1185">Reference proteome</keyword>
<feature type="domain" description="DUF4371" evidence="1">
    <location>
        <begin position="99"/>
        <end position="246"/>
    </location>
</feature>